<protein>
    <recommendedName>
        <fullName evidence="1">Immunity protein Imm33 domain-containing protein</fullName>
    </recommendedName>
</protein>
<sequence>MIKSFKLSADDIAPIAVGYGRCIATDQITVEGKKVGYMYREAPSNEMDNGWRFFSGYETQEYMDKPGNHSIYDLNTIANYDPDIIPFIELPIGTECERGDDGILYVITE</sequence>
<keyword evidence="3" id="KW-1185">Reference proteome</keyword>
<evidence type="ECO:0000259" key="1">
    <source>
        <dbReference type="Pfam" id="PF09951"/>
    </source>
</evidence>
<dbReference type="Pfam" id="PF09951">
    <property type="entry name" value="Imm33"/>
    <property type="match status" value="1"/>
</dbReference>
<dbReference type="RefSeq" id="WP_063364506.1">
    <property type="nucleotide sequence ID" value="NZ_AUYB01000006.1"/>
</dbReference>
<reference evidence="2 3" key="1">
    <citation type="submission" date="2013-07" db="EMBL/GenBank/DDBJ databases">
        <title>Comparative Genomic and Metabolomic Analysis of Twelve Strains of Pseudoalteromonas luteoviolacea.</title>
        <authorList>
            <person name="Vynne N.G."/>
            <person name="Mansson M."/>
            <person name="Gram L."/>
        </authorList>
    </citation>
    <scope>NUCLEOTIDE SEQUENCE [LARGE SCALE GENOMIC DNA]</scope>
    <source>
        <strain evidence="2 3">DSM 6061</strain>
    </source>
</reference>
<name>A0A161XXW3_9GAMM</name>
<feature type="domain" description="Immunity protein Imm33" evidence="1">
    <location>
        <begin position="22"/>
        <end position="105"/>
    </location>
</feature>
<dbReference type="EMBL" id="AUYB01000006">
    <property type="protein sequence ID" value="KZN48139.1"/>
    <property type="molecule type" value="Genomic_DNA"/>
</dbReference>
<dbReference type="PANTHER" id="PTHR38743:SF2">
    <property type="entry name" value="DUF2185 DOMAIN-CONTAINING PROTEIN"/>
    <property type="match status" value="1"/>
</dbReference>
<dbReference type="PANTHER" id="PTHR38743">
    <property type="entry name" value="SIMILAR TO GLYOXYLASE I FAMILY PROTEIN"/>
    <property type="match status" value="1"/>
</dbReference>
<dbReference type="PATRIC" id="fig|1365250.3.peg.94"/>
<gene>
    <name evidence="2" type="ORF">N475_25460</name>
</gene>
<comment type="caution">
    <text evidence="2">The sequence shown here is derived from an EMBL/GenBank/DDBJ whole genome shotgun (WGS) entry which is preliminary data.</text>
</comment>
<dbReference type="InterPro" id="IPR018689">
    <property type="entry name" value="Imm33_dom"/>
</dbReference>
<evidence type="ECO:0000313" key="3">
    <source>
        <dbReference type="Proteomes" id="UP000076643"/>
    </source>
</evidence>
<proteinExistence type="predicted"/>
<evidence type="ECO:0000313" key="2">
    <source>
        <dbReference type="EMBL" id="KZN48139.1"/>
    </source>
</evidence>
<dbReference type="Proteomes" id="UP000076643">
    <property type="component" value="Unassembled WGS sequence"/>
</dbReference>
<accession>A0A161XXW3</accession>
<organism evidence="2 3">
    <name type="scientific">Pseudoalteromonas luteoviolacea DSM 6061</name>
    <dbReference type="NCBI Taxonomy" id="1365250"/>
    <lineage>
        <taxon>Bacteria</taxon>
        <taxon>Pseudomonadati</taxon>
        <taxon>Pseudomonadota</taxon>
        <taxon>Gammaproteobacteria</taxon>
        <taxon>Alteromonadales</taxon>
        <taxon>Pseudoalteromonadaceae</taxon>
        <taxon>Pseudoalteromonas</taxon>
    </lineage>
</organism>
<dbReference type="AlphaFoldDB" id="A0A161XXW3"/>